<dbReference type="GO" id="GO:0030314">
    <property type="term" value="C:junctional membrane complex"/>
    <property type="evidence" value="ECO:0000318"/>
    <property type="project" value="GO_Central"/>
</dbReference>
<comment type="subcellular location">
    <subcellularLocation>
        <location evidence="3">Cell membrane</location>
    </subcellularLocation>
    <subcellularLocation>
        <location evidence="2">Endomembrane system</location>
        <topology evidence="2">Peripheral membrane protein</topology>
    </subcellularLocation>
    <subcellularLocation>
        <location evidence="1">Endoplasmic reticulum membrane</location>
        <topology evidence="1">Single-pass type IV membrane protein</topology>
    </subcellularLocation>
</comment>
<gene>
    <name evidence="14" type="primary">20212124</name>
    <name evidence="13" type="ORF">HELRODRAFT_191993</name>
</gene>
<dbReference type="SUPFAM" id="SSF82185">
    <property type="entry name" value="Histone H3 K4-specific methyltransferase SET7/9 N-terminal domain"/>
    <property type="match status" value="2"/>
</dbReference>
<protein>
    <recommendedName>
        <fullName evidence="16">Junctophilin</fullName>
    </recommendedName>
</protein>
<feature type="region of interest" description="Disordered" evidence="12">
    <location>
        <begin position="765"/>
        <end position="833"/>
    </location>
</feature>
<dbReference type="eggNOG" id="KOG0231">
    <property type="taxonomic scope" value="Eukaryota"/>
</dbReference>
<accession>T1FTH7</accession>
<sequence>MTSGGRFDFDDGGTYCGGWEEGKAHGYGVCTGPKGQGEFSGSYHCGFEVCGVYKWTTGSSYKGQWTQGKRHGLGVENKGRWVYQGEWTQGFKGRYGIRISTTTGAKYEGSWTTGLQDGYGVETYADGDITPLGNIFMLVTGKSQELITKSKVPPNTCVGTYQGQWLRGIRHGYGVRQSVPYGLATLSRQKIGRDSLTSLRSESEDDVIVKERDRKMAEVRGGFVLTATRSTSETRHLARKFPWFKGKYEKRANSAEPTSPTKASGPKASIRRAFDGLKLRKQRSEELNLNGFNTSPTSTSPTAADRRYTSSTGSGRSWRRRKHDDDATIKSNASSCASSSLRYSPISAAASESCASFAQDETTDLNAVETYAGEWKNDKRSGFGVSERTDGLKYEGEWENNKRNGYGATTFPDGTTEEGRYKVDVLVSWGKKNKLMMLRAGKMREQVDNAISAAKRASHIAIQKSAIAVSRMNMAQAKAEAAMQTASKAIADAEKAKGKAMELAPEFMAEITKKDNAALAASASSSGLPHHLPAHLIGKSNFHSYDTNQGPHDVQSSFVSQFTDHYNPQHQVSQAKHFMSRITKNVSEAVESSRAGHDDSAKSPLPTIGNVLLSVGLDTSLYKSLATKPRPANEMNATLPVTQQQILQMQQQQQLQQQQLQQLQQQSLQKQPPQQLLQHQQQFSERFLQSNNPQQKQQQQTVTTKQKELVKKNLEMKQNQSPTNNLTNDNSSTNVARILIDKNKRLAELLDQSVLDDHFDQYQTWDESSSSSSTSNINKKPSTNPQQQQQQQQQQQFDVATTTNPTYSSYNSTSSNNPRNMSQQKQQQQQQHSYVVNPTFSYDRTRQHYQQQLQQHQPQQPNIGFIDYNNSENINFSDYSDDYQSPVIDPIPAINFERRQTLPAGQLRQQTTKTSSTATKSPLQNQPKTSRQQLPTLSNPTNATTSQLKSAKNALGSTPNVSKRVKNSGGSTTPPAIPREEVHFMSVRRREELRLMREEEERRRQQELVLSFAEIKNWCQQRQFVVFVIALNLGLLQKVHKAEANTIANKNVM</sequence>
<dbReference type="AlphaFoldDB" id="T1FTH7"/>
<dbReference type="SMART" id="SM00698">
    <property type="entry name" value="MORN"/>
    <property type="match status" value="6"/>
</dbReference>
<evidence type="ECO:0000256" key="5">
    <source>
        <dbReference type="ARBA" id="ARBA00022475"/>
    </source>
</evidence>
<evidence type="ECO:0000313" key="14">
    <source>
        <dbReference type="EnsemblMetazoa" id="HelroP191993"/>
    </source>
</evidence>
<keyword evidence="8" id="KW-0256">Endoplasmic reticulum</keyword>
<evidence type="ECO:0000256" key="6">
    <source>
        <dbReference type="ARBA" id="ARBA00022692"/>
    </source>
</evidence>
<evidence type="ECO:0000256" key="10">
    <source>
        <dbReference type="ARBA" id="ARBA00023136"/>
    </source>
</evidence>
<reference evidence="13 15" key="2">
    <citation type="journal article" date="2013" name="Nature">
        <title>Insights into bilaterian evolution from three spiralian genomes.</title>
        <authorList>
            <person name="Simakov O."/>
            <person name="Marletaz F."/>
            <person name="Cho S.J."/>
            <person name="Edsinger-Gonzales E."/>
            <person name="Havlak P."/>
            <person name="Hellsten U."/>
            <person name="Kuo D.H."/>
            <person name="Larsson T."/>
            <person name="Lv J."/>
            <person name="Arendt D."/>
            <person name="Savage R."/>
            <person name="Osoegawa K."/>
            <person name="de Jong P."/>
            <person name="Grimwood J."/>
            <person name="Chapman J.A."/>
            <person name="Shapiro H."/>
            <person name="Aerts A."/>
            <person name="Otillar R.P."/>
            <person name="Terry A.Y."/>
            <person name="Boore J.L."/>
            <person name="Grigoriev I.V."/>
            <person name="Lindberg D.R."/>
            <person name="Seaver E.C."/>
            <person name="Weisblat D.A."/>
            <person name="Putnam N.H."/>
            <person name="Rokhsar D.S."/>
        </authorList>
    </citation>
    <scope>NUCLEOTIDE SEQUENCE</scope>
</reference>
<evidence type="ECO:0000256" key="2">
    <source>
        <dbReference type="ARBA" id="ARBA00004184"/>
    </source>
</evidence>
<dbReference type="OrthoDB" id="284854at2759"/>
<name>T1FTH7_HELRO</name>
<evidence type="ECO:0000256" key="12">
    <source>
        <dbReference type="SAM" id="MobiDB-lite"/>
    </source>
</evidence>
<dbReference type="EMBL" id="AMQM01004601">
    <property type="status" value="NOT_ANNOTATED_CDS"/>
    <property type="molecule type" value="Genomic_DNA"/>
</dbReference>
<dbReference type="InterPro" id="IPR017191">
    <property type="entry name" value="Junctophilin"/>
</dbReference>
<dbReference type="KEGG" id="hro:HELRODRAFT_191993"/>
<comment type="similarity">
    <text evidence="4">Belongs to the junctophilin family.</text>
</comment>
<feature type="compositionally biased region" description="Low complexity" evidence="12">
    <location>
        <begin position="911"/>
        <end position="921"/>
    </location>
</feature>
<reference evidence="14" key="3">
    <citation type="submission" date="2015-06" db="UniProtKB">
        <authorList>
            <consortium name="EnsemblMetazoa"/>
        </authorList>
    </citation>
    <scope>IDENTIFICATION</scope>
</reference>
<dbReference type="Proteomes" id="UP000015101">
    <property type="component" value="Unassembled WGS sequence"/>
</dbReference>
<feature type="region of interest" description="Disordered" evidence="12">
    <location>
        <begin position="846"/>
        <end position="869"/>
    </location>
</feature>
<evidence type="ECO:0000256" key="4">
    <source>
        <dbReference type="ARBA" id="ARBA00008599"/>
    </source>
</evidence>
<dbReference type="GO" id="GO:0005886">
    <property type="term" value="C:plasma membrane"/>
    <property type="evidence" value="ECO:0000318"/>
    <property type="project" value="GO_Central"/>
</dbReference>
<evidence type="ECO:0000313" key="13">
    <source>
        <dbReference type="EMBL" id="ESO03294.1"/>
    </source>
</evidence>
<dbReference type="PANTHER" id="PTHR23085:SF16">
    <property type="entry name" value="GH28348P"/>
    <property type="match status" value="1"/>
</dbReference>
<dbReference type="RefSeq" id="XP_009018442.1">
    <property type="nucleotide sequence ID" value="XM_009020194.1"/>
</dbReference>
<feature type="region of interest" description="Disordered" evidence="12">
    <location>
        <begin position="900"/>
        <end position="977"/>
    </location>
</feature>
<dbReference type="GO" id="GO:0005789">
    <property type="term" value="C:endoplasmic reticulum membrane"/>
    <property type="evidence" value="ECO:0000318"/>
    <property type="project" value="GO_Central"/>
</dbReference>
<evidence type="ECO:0000256" key="11">
    <source>
        <dbReference type="SAM" id="Coils"/>
    </source>
</evidence>
<feature type="compositionally biased region" description="Polar residues" evidence="12">
    <location>
        <begin position="922"/>
        <end position="961"/>
    </location>
</feature>
<dbReference type="HOGENOM" id="CLU_290576_0_0_1"/>
<evidence type="ECO:0000313" key="15">
    <source>
        <dbReference type="Proteomes" id="UP000015101"/>
    </source>
</evidence>
<dbReference type="EnsemblMetazoa" id="HelroT191993">
    <property type="protein sequence ID" value="HelroP191993"/>
    <property type="gene ID" value="HelroG191993"/>
</dbReference>
<evidence type="ECO:0008006" key="16">
    <source>
        <dbReference type="Google" id="ProtNLM"/>
    </source>
</evidence>
<keyword evidence="6" id="KW-0812">Transmembrane</keyword>
<keyword evidence="7" id="KW-0677">Repeat</keyword>
<feature type="compositionally biased region" description="Polar residues" evidence="12">
    <location>
        <begin position="776"/>
        <end position="785"/>
    </location>
</feature>
<keyword evidence="10" id="KW-0472">Membrane</keyword>
<feature type="region of interest" description="Disordered" evidence="12">
    <location>
        <begin position="250"/>
        <end position="270"/>
    </location>
</feature>
<feature type="compositionally biased region" description="Low complexity" evidence="12">
    <location>
        <begin position="848"/>
        <end position="861"/>
    </location>
</feature>
<feature type="compositionally biased region" description="Low complexity" evidence="12">
    <location>
        <begin position="786"/>
        <end position="831"/>
    </location>
</feature>
<dbReference type="GeneID" id="20212124"/>
<evidence type="ECO:0000256" key="7">
    <source>
        <dbReference type="ARBA" id="ARBA00022737"/>
    </source>
</evidence>
<dbReference type="Pfam" id="PF02493">
    <property type="entry name" value="MORN"/>
    <property type="match status" value="8"/>
</dbReference>
<dbReference type="InParanoid" id="T1FTH7"/>
<keyword evidence="15" id="KW-1185">Reference proteome</keyword>
<dbReference type="FunFam" id="2.20.110.10:FF:000001">
    <property type="entry name" value="Junctophilin"/>
    <property type="match status" value="1"/>
</dbReference>
<evidence type="ECO:0000256" key="9">
    <source>
        <dbReference type="ARBA" id="ARBA00022989"/>
    </source>
</evidence>
<keyword evidence="11" id="KW-0175">Coiled coil</keyword>
<dbReference type="Gene3D" id="2.20.110.10">
    <property type="entry name" value="Histone H3 K4-specific methyltransferase SET7/9 N-terminal domain"/>
    <property type="match status" value="1"/>
</dbReference>
<dbReference type="STRING" id="6412.T1FTH7"/>
<evidence type="ECO:0000256" key="8">
    <source>
        <dbReference type="ARBA" id="ARBA00022824"/>
    </source>
</evidence>
<organism evidence="14 15">
    <name type="scientific">Helobdella robusta</name>
    <name type="common">Californian leech</name>
    <dbReference type="NCBI Taxonomy" id="6412"/>
    <lineage>
        <taxon>Eukaryota</taxon>
        <taxon>Metazoa</taxon>
        <taxon>Spiralia</taxon>
        <taxon>Lophotrochozoa</taxon>
        <taxon>Annelida</taxon>
        <taxon>Clitellata</taxon>
        <taxon>Hirudinea</taxon>
        <taxon>Rhynchobdellida</taxon>
        <taxon>Glossiphoniidae</taxon>
        <taxon>Helobdella</taxon>
    </lineage>
</organism>
<keyword evidence="9" id="KW-1133">Transmembrane helix</keyword>
<evidence type="ECO:0000256" key="1">
    <source>
        <dbReference type="ARBA" id="ARBA00004163"/>
    </source>
</evidence>
<feature type="region of interest" description="Disordered" evidence="12">
    <location>
        <begin position="285"/>
        <end position="331"/>
    </location>
</feature>
<reference evidence="15" key="1">
    <citation type="submission" date="2012-12" db="EMBL/GenBank/DDBJ databases">
        <authorList>
            <person name="Hellsten U."/>
            <person name="Grimwood J."/>
            <person name="Chapman J.A."/>
            <person name="Shapiro H."/>
            <person name="Aerts A."/>
            <person name="Otillar R.P."/>
            <person name="Terry A.Y."/>
            <person name="Boore J.L."/>
            <person name="Simakov O."/>
            <person name="Marletaz F."/>
            <person name="Cho S.-J."/>
            <person name="Edsinger-Gonzales E."/>
            <person name="Havlak P."/>
            <person name="Kuo D.-H."/>
            <person name="Larsson T."/>
            <person name="Lv J."/>
            <person name="Arendt D."/>
            <person name="Savage R."/>
            <person name="Osoegawa K."/>
            <person name="de Jong P."/>
            <person name="Lindberg D.R."/>
            <person name="Seaver E.C."/>
            <person name="Weisblat D.A."/>
            <person name="Putnam N.H."/>
            <person name="Grigoriev I.V."/>
            <person name="Rokhsar D.S."/>
        </authorList>
    </citation>
    <scope>NUCLEOTIDE SEQUENCE</scope>
</reference>
<dbReference type="InterPro" id="IPR003409">
    <property type="entry name" value="MORN"/>
</dbReference>
<dbReference type="EMBL" id="KB096633">
    <property type="protein sequence ID" value="ESO03294.1"/>
    <property type="molecule type" value="Genomic_DNA"/>
</dbReference>
<dbReference type="PANTHER" id="PTHR23085">
    <property type="entry name" value="GH28348P"/>
    <property type="match status" value="1"/>
</dbReference>
<feature type="coiled-coil region" evidence="11">
    <location>
        <begin position="988"/>
        <end position="1016"/>
    </location>
</feature>
<dbReference type="CTD" id="20212124"/>
<proteinExistence type="inferred from homology"/>
<evidence type="ECO:0000256" key="3">
    <source>
        <dbReference type="ARBA" id="ARBA00004236"/>
    </source>
</evidence>
<keyword evidence="5" id="KW-1003">Cell membrane</keyword>